<feature type="transmembrane region" description="Helical" evidence="10">
    <location>
        <begin position="50"/>
        <end position="69"/>
    </location>
</feature>
<reference evidence="11 12" key="1">
    <citation type="submission" date="2020-08" db="EMBL/GenBank/DDBJ databases">
        <title>Genome public.</title>
        <authorList>
            <person name="Liu C."/>
            <person name="Sun Q."/>
        </authorList>
    </citation>
    <scope>NUCLEOTIDE SEQUENCE [LARGE SCALE GENOMIC DNA]</scope>
    <source>
        <strain evidence="11 12">BX1</strain>
    </source>
</reference>
<feature type="transmembrane region" description="Helical" evidence="10">
    <location>
        <begin position="231"/>
        <end position="256"/>
    </location>
</feature>
<evidence type="ECO:0000256" key="8">
    <source>
        <dbReference type="ARBA" id="ARBA00023065"/>
    </source>
</evidence>
<dbReference type="Proteomes" id="UP000658131">
    <property type="component" value="Unassembled WGS sequence"/>
</dbReference>
<keyword evidence="12" id="KW-1185">Reference proteome</keyword>
<proteinExistence type="predicted"/>
<keyword evidence="8" id="KW-0406">Ion transport</keyword>
<sequence length="459" mass="48550">MKREKGPAPRDARAVSPARIIAVSFAIVIALGTLLLLLPACTAPGKRTTFLDALFTATSASCVTGLVTVDTGTHWSTAGQLVIMLLLQIGGLGLVTFTTFFHVMIGRRLGLRSRLLAQESVNGTGLENITLLVRMVVTASLLFELTGALILSTVFVPKYGMRGVFLAVFLSVSAFCNGGMDPLGFEEPFISLCGYSSAPVVLAVIMALIIVGGLGFVVWSELAEYRLRHKLSLHTRVVLIGSTALILLGALLILLLEHDNPATLGPMNWGDKLLNALFGSVTCRTAGFNTFDLAGMRGGTKVLFCVLMFIGACPGSTGGGIKVTTFAVVMMTVWCVVRGNSETVILRRRVTQEAVYKALAILVISLLAVALCSGTIMLVMEDYHLPASGLDVFFEAVSAFGTVGLSSGVTAAANIPARVVLIFVMYLGRVGPVSFALALATRPVRDRNVVLPEGRIAVG</sequence>
<dbReference type="InterPro" id="IPR003445">
    <property type="entry name" value="Cat_transpt"/>
</dbReference>
<dbReference type="Pfam" id="PF02386">
    <property type="entry name" value="TrkH"/>
    <property type="match status" value="1"/>
</dbReference>
<dbReference type="NCBIfam" id="TIGR00933">
    <property type="entry name" value="2a38"/>
    <property type="match status" value="1"/>
</dbReference>
<feature type="transmembrane region" description="Helical" evidence="10">
    <location>
        <begin position="302"/>
        <end position="334"/>
    </location>
</feature>
<organism evidence="11 12">
    <name type="scientific">Yanshouia hominis</name>
    <dbReference type="NCBI Taxonomy" id="2763673"/>
    <lineage>
        <taxon>Bacteria</taxon>
        <taxon>Bacillati</taxon>
        <taxon>Bacillota</taxon>
        <taxon>Clostridia</taxon>
        <taxon>Eubacteriales</taxon>
        <taxon>Oscillospiraceae</taxon>
        <taxon>Yanshouia</taxon>
    </lineage>
</organism>
<evidence type="ECO:0000256" key="3">
    <source>
        <dbReference type="ARBA" id="ARBA00022475"/>
    </source>
</evidence>
<dbReference type="InterPro" id="IPR004772">
    <property type="entry name" value="TrkH"/>
</dbReference>
<evidence type="ECO:0000256" key="2">
    <source>
        <dbReference type="ARBA" id="ARBA00022448"/>
    </source>
</evidence>
<feature type="transmembrane region" description="Helical" evidence="10">
    <location>
        <begin position="131"/>
        <end position="156"/>
    </location>
</feature>
<feature type="transmembrane region" description="Helical" evidence="10">
    <location>
        <begin position="163"/>
        <end position="180"/>
    </location>
</feature>
<evidence type="ECO:0000256" key="6">
    <source>
        <dbReference type="ARBA" id="ARBA00022958"/>
    </source>
</evidence>
<keyword evidence="9 10" id="KW-0472">Membrane</keyword>
<name>A0ABR7NH83_9FIRM</name>
<feature type="transmembrane region" description="Helical" evidence="10">
    <location>
        <begin position="419"/>
        <end position="440"/>
    </location>
</feature>
<gene>
    <name evidence="11" type="ORF">H8717_04955</name>
</gene>
<evidence type="ECO:0000256" key="9">
    <source>
        <dbReference type="ARBA" id="ARBA00023136"/>
    </source>
</evidence>
<dbReference type="RefSeq" id="WP_262399362.1">
    <property type="nucleotide sequence ID" value="NZ_JACRTB010000006.1"/>
</dbReference>
<keyword evidence="3" id="KW-1003">Cell membrane</keyword>
<feature type="transmembrane region" description="Helical" evidence="10">
    <location>
        <begin position="354"/>
        <end position="380"/>
    </location>
</feature>
<protein>
    <submittedName>
        <fullName evidence="11">Uncharacterized protein</fullName>
    </submittedName>
</protein>
<evidence type="ECO:0000256" key="5">
    <source>
        <dbReference type="ARBA" id="ARBA00022692"/>
    </source>
</evidence>
<comment type="caution">
    <text evidence="11">The sequence shown here is derived from an EMBL/GenBank/DDBJ whole genome shotgun (WGS) entry which is preliminary data.</text>
</comment>
<accession>A0ABR7NH83</accession>
<keyword evidence="5 10" id="KW-0812">Transmembrane</keyword>
<feature type="transmembrane region" description="Helical" evidence="10">
    <location>
        <begin position="392"/>
        <end position="413"/>
    </location>
</feature>
<feature type="transmembrane region" description="Helical" evidence="10">
    <location>
        <begin position="20"/>
        <end position="38"/>
    </location>
</feature>
<evidence type="ECO:0000313" key="12">
    <source>
        <dbReference type="Proteomes" id="UP000658131"/>
    </source>
</evidence>
<evidence type="ECO:0000256" key="10">
    <source>
        <dbReference type="SAM" id="Phobius"/>
    </source>
</evidence>
<feature type="transmembrane region" description="Helical" evidence="10">
    <location>
        <begin position="200"/>
        <end position="219"/>
    </location>
</feature>
<feature type="transmembrane region" description="Helical" evidence="10">
    <location>
        <begin position="81"/>
        <end position="105"/>
    </location>
</feature>
<evidence type="ECO:0000256" key="4">
    <source>
        <dbReference type="ARBA" id="ARBA00022538"/>
    </source>
</evidence>
<keyword evidence="6" id="KW-0630">Potassium</keyword>
<keyword evidence="4" id="KW-0633">Potassium transport</keyword>
<keyword evidence="2" id="KW-0813">Transport</keyword>
<dbReference type="PANTHER" id="PTHR32024">
    <property type="entry name" value="TRK SYSTEM POTASSIUM UPTAKE PROTEIN TRKG-RELATED"/>
    <property type="match status" value="1"/>
</dbReference>
<evidence type="ECO:0000313" key="11">
    <source>
        <dbReference type="EMBL" id="MBC8575763.1"/>
    </source>
</evidence>
<comment type="subcellular location">
    <subcellularLocation>
        <location evidence="1">Cell membrane</location>
        <topology evidence="1">Multi-pass membrane protein</topology>
    </subcellularLocation>
</comment>
<dbReference type="PANTHER" id="PTHR32024:SF1">
    <property type="entry name" value="KTR SYSTEM POTASSIUM UPTAKE PROTEIN B"/>
    <property type="match status" value="1"/>
</dbReference>
<evidence type="ECO:0000256" key="7">
    <source>
        <dbReference type="ARBA" id="ARBA00022989"/>
    </source>
</evidence>
<keyword evidence="7 10" id="KW-1133">Transmembrane helix</keyword>
<evidence type="ECO:0000256" key="1">
    <source>
        <dbReference type="ARBA" id="ARBA00004651"/>
    </source>
</evidence>
<dbReference type="EMBL" id="JACRTB010000006">
    <property type="protein sequence ID" value="MBC8575763.1"/>
    <property type="molecule type" value="Genomic_DNA"/>
</dbReference>